<keyword evidence="3" id="KW-0648">Protein biosynthesis</keyword>
<organism evidence="6 7">
    <name type="scientific">Perkinsus olseni</name>
    <name type="common">Perkinsus atlanticus</name>
    <dbReference type="NCBI Taxonomy" id="32597"/>
    <lineage>
        <taxon>Eukaryota</taxon>
        <taxon>Sar</taxon>
        <taxon>Alveolata</taxon>
        <taxon>Perkinsozoa</taxon>
        <taxon>Perkinsea</taxon>
        <taxon>Perkinsida</taxon>
        <taxon>Perkinsidae</taxon>
        <taxon>Perkinsus</taxon>
    </lineage>
</organism>
<dbReference type="GO" id="GO:0005852">
    <property type="term" value="C:eukaryotic translation initiation factor 3 complex"/>
    <property type="evidence" value="ECO:0007669"/>
    <property type="project" value="InterPro"/>
</dbReference>
<dbReference type="Proteomes" id="UP000572268">
    <property type="component" value="Unassembled WGS sequence"/>
</dbReference>
<name>A0A7J6LUM2_PEROL</name>
<feature type="compositionally biased region" description="Acidic residues" evidence="4">
    <location>
        <begin position="223"/>
        <end position="234"/>
    </location>
</feature>
<dbReference type="InterPro" id="IPR008905">
    <property type="entry name" value="EIF3C_N_dom"/>
</dbReference>
<evidence type="ECO:0000313" key="7">
    <source>
        <dbReference type="Proteomes" id="UP000572268"/>
    </source>
</evidence>
<evidence type="ECO:0000259" key="5">
    <source>
        <dbReference type="Pfam" id="PF05470"/>
    </source>
</evidence>
<dbReference type="GO" id="GO:0003723">
    <property type="term" value="F:RNA binding"/>
    <property type="evidence" value="ECO:0007669"/>
    <property type="project" value="InterPro"/>
</dbReference>
<feature type="compositionally biased region" description="Basic and acidic residues" evidence="4">
    <location>
        <begin position="303"/>
        <end position="313"/>
    </location>
</feature>
<evidence type="ECO:0000313" key="6">
    <source>
        <dbReference type="EMBL" id="KAF4662998.1"/>
    </source>
</evidence>
<reference evidence="6 7" key="1">
    <citation type="submission" date="2020-04" db="EMBL/GenBank/DDBJ databases">
        <title>Perkinsus olseni comparative genomics.</title>
        <authorList>
            <person name="Bogema D.R."/>
        </authorList>
    </citation>
    <scope>NUCLEOTIDE SEQUENCE [LARGE SCALE GENOMIC DNA]</scope>
    <source>
        <strain evidence="6">ATCC PRA-31</strain>
    </source>
</reference>
<feature type="domain" description="Eukaryotic translation initiation factor 3 subunit C N-terminal" evidence="5">
    <location>
        <begin position="15"/>
        <end position="212"/>
    </location>
</feature>
<proteinExistence type="predicted"/>
<dbReference type="AlphaFoldDB" id="A0A7J6LUM2"/>
<feature type="compositionally biased region" description="Low complexity" evidence="4">
    <location>
        <begin position="235"/>
        <end position="253"/>
    </location>
</feature>
<evidence type="ECO:0000256" key="1">
    <source>
        <dbReference type="ARBA" id="ARBA00022490"/>
    </source>
</evidence>
<evidence type="ECO:0000256" key="4">
    <source>
        <dbReference type="SAM" id="MobiDB-lite"/>
    </source>
</evidence>
<gene>
    <name evidence="6" type="primary">NIP1</name>
    <name evidence="6" type="ORF">FOL46_005043</name>
</gene>
<feature type="region of interest" description="Disordered" evidence="4">
    <location>
        <begin position="137"/>
        <end position="343"/>
    </location>
</feature>
<dbReference type="GO" id="GO:0003743">
    <property type="term" value="F:translation initiation factor activity"/>
    <property type="evidence" value="ECO:0007669"/>
    <property type="project" value="UniProtKB-KW"/>
</dbReference>
<evidence type="ECO:0000256" key="3">
    <source>
        <dbReference type="ARBA" id="ARBA00022917"/>
    </source>
</evidence>
<evidence type="ECO:0000256" key="2">
    <source>
        <dbReference type="ARBA" id="ARBA00022540"/>
    </source>
</evidence>
<dbReference type="GO" id="GO:0031369">
    <property type="term" value="F:translation initiation factor binding"/>
    <property type="evidence" value="ECO:0007669"/>
    <property type="project" value="InterPro"/>
</dbReference>
<dbReference type="Pfam" id="PF05470">
    <property type="entry name" value="eIF-3c_N"/>
    <property type="match status" value="2"/>
</dbReference>
<keyword evidence="2 6" id="KW-0396">Initiation factor</keyword>
<accession>A0A7J6LUM2</accession>
<feature type="region of interest" description="Disordered" evidence="4">
    <location>
        <begin position="987"/>
        <end position="1058"/>
    </location>
</feature>
<keyword evidence="1" id="KW-0963">Cytoplasm</keyword>
<sequence>MTDTPVLQRSAMTALQTDIHSMQNNMKTDDFHSLANAYNATLRSWEKAAAMSSAMSGEEVVDVQKMNAPDFLVKAVVDLEDYIQEKFANKSKMSKIKAQALNKLRAQVRKGNAQTFSEEQLEHCREHPEDYANISTTFEDDEESEDSDAQDYMESEESSSESESESGDEESESSDSESESESESESSSSKSESEDESAKIHAKPKRRAVVDDVDSEGSLTSDESSESDSDESSSDESSSTYSSSSDSDFSSSESESESESDAESAWSMSADDESEDDELDEQAKRRKRALKWLKDSDESDSEDERKQANEVRARRLQARGARDEAAAKRQQAIDSEADEEDLESEFKIVDREEALAETLKTQYGIHDGMEEDDAVSKTKEILQQRGRKGVDRQLQLNKMLALLDISEKNDFDTSARATLLGAILSHYVDQRSGVFNSLPRPAWLQCFSYLGRLIAVIASDATTIILTGAMEKSEDETVRKQQRSATNSAVAGFIEQLDEDLYKSLQSAADLSSAQHSAGSSATTGAIASAEQYTERLADSYRLAALEFVALCQFKIDTSVDEGEAKDSVVSRVALKLMDHLYYRAENLNKLVINKIGENLKECESLLSCNLANSLTETSSAEWERLSQLEEGSSVALVGSLAACVYNFNGPMATSMKVVALLRQIFHYANNDRLKEARRLITVSNVHERVPPSLSGAGADVNTQVLYNRALAAIGMAHFRAGNVAQAHKYLYELCGQNRCRELLAQGYSRVSTMRGEEKTPEQEKAERRRRLPYHMHMNLELVETAHMICGVLLEVTQMAYHRATGANSPLVNRVVRRSLELMDRQTFLGPPESGRDSVLFAGKAALSADVDRAVALIQSLKIWDQLPTGVLPLIEEGMRETCLQVALYRSMLTHTSVNSEQLSQHYKVKHSTVNAMIRQLILRGEYPAQFVAEGELGDATEDKILHANFPRASRFQQLSRQLVDRSVMTTDSGDKLMMDQSTGRFDYRGSGLPSDQPKPRVTRGAPMTSEEAARRGWGAARRQAKGTVIPNASAFGGLKPAGAGGLRTGKYVPPGRR</sequence>
<dbReference type="PANTHER" id="PTHR13937">
    <property type="entry name" value="EUKARYOTIC TRANSLATION INITATION FACTOR 3, SUBUNIT 8 EIF3S8 -RELATED"/>
    <property type="match status" value="1"/>
</dbReference>
<comment type="caution">
    <text evidence="6">The sequence shown here is derived from an EMBL/GenBank/DDBJ whole genome shotgun (WGS) entry which is preliminary data.</text>
</comment>
<dbReference type="PANTHER" id="PTHR13937:SF0">
    <property type="entry name" value="EUKARYOTIC TRANSLATION INITIATION FACTOR 3 SUBUNIT C-RELATED"/>
    <property type="match status" value="1"/>
</dbReference>
<dbReference type="InterPro" id="IPR027516">
    <property type="entry name" value="EIF3C"/>
</dbReference>
<protein>
    <submittedName>
        <fullName evidence="6">Translation initiation factor 3 subunit c</fullName>
    </submittedName>
</protein>
<feature type="domain" description="Eukaryotic translation initiation factor 3 subunit C N-terminal" evidence="5">
    <location>
        <begin position="260"/>
        <end position="802"/>
    </location>
</feature>
<feature type="compositionally biased region" description="Acidic residues" evidence="4">
    <location>
        <begin position="138"/>
        <end position="184"/>
    </location>
</feature>
<feature type="compositionally biased region" description="Acidic residues" evidence="4">
    <location>
        <begin position="270"/>
        <end position="280"/>
    </location>
</feature>
<dbReference type="EMBL" id="JABANN010000302">
    <property type="protein sequence ID" value="KAF4662998.1"/>
    <property type="molecule type" value="Genomic_DNA"/>
</dbReference>